<organism evidence="1 2">
    <name type="scientific">Kitasatospora cystarginea</name>
    <dbReference type="NCBI Taxonomy" id="58350"/>
    <lineage>
        <taxon>Bacteria</taxon>
        <taxon>Bacillati</taxon>
        <taxon>Actinomycetota</taxon>
        <taxon>Actinomycetes</taxon>
        <taxon>Kitasatosporales</taxon>
        <taxon>Streptomycetaceae</taxon>
        <taxon>Kitasatospora</taxon>
    </lineage>
</organism>
<proteinExistence type="predicted"/>
<keyword evidence="2" id="KW-1185">Reference proteome</keyword>
<name>A0ABP5R549_9ACTN</name>
<evidence type="ECO:0000313" key="1">
    <source>
        <dbReference type="EMBL" id="GAA2249764.1"/>
    </source>
</evidence>
<dbReference type="Proteomes" id="UP001500305">
    <property type="component" value="Unassembled WGS sequence"/>
</dbReference>
<sequence>MPNGKILTSPSSKGAAPVLDPDVQAILDTAKAPGDGHGKCGLPVLLTEALNNGDDPTGAAAAAVIIRHRCACGADPSAG</sequence>
<reference evidence="2" key="1">
    <citation type="journal article" date="2019" name="Int. J. Syst. Evol. Microbiol.">
        <title>The Global Catalogue of Microorganisms (GCM) 10K type strain sequencing project: providing services to taxonomists for standard genome sequencing and annotation.</title>
        <authorList>
            <consortium name="The Broad Institute Genomics Platform"/>
            <consortium name="The Broad Institute Genome Sequencing Center for Infectious Disease"/>
            <person name="Wu L."/>
            <person name="Ma J."/>
        </authorList>
    </citation>
    <scope>NUCLEOTIDE SEQUENCE [LARGE SCALE GENOMIC DNA]</scope>
    <source>
        <strain evidence="2">JCM 7356</strain>
    </source>
</reference>
<comment type="caution">
    <text evidence="1">The sequence shown here is derived from an EMBL/GenBank/DDBJ whole genome shotgun (WGS) entry which is preliminary data.</text>
</comment>
<evidence type="ECO:0000313" key="2">
    <source>
        <dbReference type="Proteomes" id="UP001500305"/>
    </source>
</evidence>
<gene>
    <name evidence="1" type="ORF">GCM10010430_35670</name>
</gene>
<protein>
    <submittedName>
        <fullName evidence="1">Uncharacterized protein</fullName>
    </submittedName>
</protein>
<dbReference type="EMBL" id="BAAATR010000014">
    <property type="protein sequence ID" value="GAA2249764.1"/>
    <property type="molecule type" value="Genomic_DNA"/>
</dbReference>
<accession>A0ABP5R549</accession>